<dbReference type="GO" id="GO:0016787">
    <property type="term" value="F:hydrolase activity"/>
    <property type="evidence" value="ECO:0007669"/>
    <property type="project" value="UniProtKB-KW"/>
</dbReference>
<dbReference type="SUPFAM" id="SSF53474">
    <property type="entry name" value="alpha/beta-Hydrolases"/>
    <property type="match status" value="1"/>
</dbReference>
<comment type="caution">
    <text evidence="2">The sequence shown here is derived from an EMBL/GenBank/DDBJ whole genome shotgun (WGS) entry which is preliminary data.</text>
</comment>
<proteinExistence type="predicted"/>
<dbReference type="Pfam" id="PF08386">
    <property type="entry name" value="Abhydrolase_4"/>
    <property type="match status" value="1"/>
</dbReference>
<dbReference type="InterPro" id="IPR013595">
    <property type="entry name" value="Pept_S33_TAP-like_C"/>
</dbReference>
<keyword evidence="3" id="KW-1185">Reference proteome</keyword>
<accession>A0ABU2S648</accession>
<dbReference type="EMBL" id="JAVREV010000008">
    <property type="protein sequence ID" value="MDT0444273.1"/>
    <property type="molecule type" value="Genomic_DNA"/>
</dbReference>
<organism evidence="2 3">
    <name type="scientific">Streptomyces johnsoniae</name>
    <dbReference type="NCBI Taxonomy" id="3075532"/>
    <lineage>
        <taxon>Bacteria</taxon>
        <taxon>Bacillati</taxon>
        <taxon>Actinomycetota</taxon>
        <taxon>Actinomycetes</taxon>
        <taxon>Kitasatosporales</taxon>
        <taxon>Streptomycetaceae</taxon>
        <taxon>Streptomyces</taxon>
    </lineage>
</organism>
<evidence type="ECO:0000313" key="3">
    <source>
        <dbReference type="Proteomes" id="UP001183615"/>
    </source>
</evidence>
<dbReference type="Proteomes" id="UP001183615">
    <property type="component" value="Unassembled WGS sequence"/>
</dbReference>
<keyword evidence="2" id="KW-0378">Hydrolase</keyword>
<dbReference type="InterPro" id="IPR029058">
    <property type="entry name" value="AB_hydrolase_fold"/>
</dbReference>
<protein>
    <submittedName>
        <fullName evidence="2">Alpha/beta hydrolase</fullName>
    </submittedName>
</protein>
<sequence length="121" mass="13430">MTTHGMLTAWPDDRITAAIPQSTVDMGDPASAVAANVLFVHGDQDPTCPYDEGRRAYEELPAPKAFLTYLGGNHTSFWGDDRFPATCVDWMRWSLYGDTAARDRLPEDASGDDTAWEFVQE</sequence>
<gene>
    <name evidence="2" type="ORF">RM779_16955</name>
</gene>
<dbReference type="RefSeq" id="WP_311618538.1">
    <property type="nucleotide sequence ID" value="NZ_JAVREV010000008.1"/>
</dbReference>
<evidence type="ECO:0000259" key="1">
    <source>
        <dbReference type="Pfam" id="PF08386"/>
    </source>
</evidence>
<reference evidence="3" key="1">
    <citation type="submission" date="2023-07" db="EMBL/GenBank/DDBJ databases">
        <title>30 novel species of actinomycetes from the DSMZ collection.</title>
        <authorList>
            <person name="Nouioui I."/>
        </authorList>
    </citation>
    <scope>NUCLEOTIDE SEQUENCE [LARGE SCALE GENOMIC DNA]</scope>
    <source>
        <strain evidence="3">DSM 41886</strain>
    </source>
</reference>
<name>A0ABU2S648_9ACTN</name>
<dbReference type="Gene3D" id="3.40.50.1820">
    <property type="entry name" value="alpha/beta hydrolase"/>
    <property type="match status" value="1"/>
</dbReference>
<feature type="domain" description="Peptidase S33 tripeptidyl aminopeptidase-like C-terminal" evidence="1">
    <location>
        <begin position="19"/>
        <end position="78"/>
    </location>
</feature>
<evidence type="ECO:0000313" key="2">
    <source>
        <dbReference type="EMBL" id="MDT0444273.1"/>
    </source>
</evidence>